<dbReference type="InterPro" id="IPR046849">
    <property type="entry name" value="E2_motif"/>
</dbReference>
<reference evidence="9 10" key="1">
    <citation type="journal article" date="2019" name="Genome Biol. Evol.">
        <title>Insights into the evolution of the New World diploid cottons (Gossypium, subgenus Houzingenia) based on genome sequencing.</title>
        <authorList>
            <person name="Grover C.E."/>
            <person name="Arick M.A. 2nd"/>
            <person name="Thrash A."/>
            <person name="Conover J.L."/>
            <person name="Sanders W.S."/>
            <person name="Peterson D.G."/>
            <person name="Frelichowski J.E."/>
            <person name="Scheffler J.A."/>
            <person name="Scheffler B.E."/>
            <person name="Wendel J.F."/>
        </authorList>
    </citation>
    <scope>NUCLEOTIDE SEQUENCE [LARGE SCALE GENOMIC DNA]</scope>
    <source>
        <strain evidence="9">185</strain>
        <tissue evidence="9">Leaf</tissue>
    </source>
</reference>
<dbReference type="FunFam" id="1.25.40.10:FF:000690">
    <property type="entry name" value="Pentatricopeptide repeat-containing protein"/>
    <property type="match status" value="1"/>
</dbReference>
<evidence type="ECO:0000313" key="9">
    <source>
        <dbReference type="EMBL" id="MBA0701874.1"/>
    </source>
</evidence>
<comment type="caution">
    <text evidence="9">The sequence shown here is derived from an EMBL/GenBank/DDBJ whole genome shotgun (WGS) entry which is preliminary data.</text>
</comment>
<dbReference type="Pfam" id="PF01535">
    <property type="entry name" value="PPR"/>
    <property type="match status" value="8"/>
</dbReference>
<dbReference type="EMBL" id="JABFAA010341380">
    <property type="protein sequence ID" value="MBA0701874.1"/>
    <property type="molecule type" value="Genomic_DNA"/>
</dbReference>
<feature type="compositionally biased region" description="Basic and acidic residues" evidence="8">
    <location>
        <begin position="95"/>
        <end position="113"/>
    </location>
</feature>
<dbReference type="InterPro" id="IPR019376">
    <property type="entry name" value="Myeloid_leukemia_factor"/>
</dbReference>
<comment type="similarity">
    <text evidence="2">Belongs to the PPR family. PCMP-H subfamily.</text>
</comment>
<dbReference type="InterPro" id="IPR046848">
    <property type="entry name" value="E_motif"/>
</dbReference>
<dbReference type="GO" id="GO:0009451">
    <property type="term" value="P:RNA modification"/>
    <property type="evidence" value="ECO:0007669"/>
    <property type="project" value="InterPro"/>
</dbReference>
<evidence type="ECO:0000256" key="8">
    <source>
        <dbReference type="SAM" id="MobiDB-lite"/>
    </source>
</evidence>
<dbReference type="Proteomes" id="UP000593577">
    <property type="component" value="Unassembled WGS sequence"/>
</dbReference>
<gene>
    <name evidence="9" type="ORF">Goari_022954</name>
</gene>
<dbReference type="Pfam" id="PF20430">
    <property type="entry name" value="Eplus_motif"/>
    <property type="match status" value="1"/>
</dbReference>
<organism evidence="9 10">
    <name type="scientific">Gossypium aridum</name>
    <name type="common">American cotton</name>
    <name type="synonym">Erioxylum aridum</name>
    <dbReference type="NCBI Taxonomy" id="34290"/>
    <lineage>
        <taxon>Eukaryota</taxon>
        <taxon>Viridiplantae</taxon>
        <taxon>Streptophyta</taxon>
        <taxon>Embryophyta</taxon>
        <taxon>Tracheophyta</taxon>
        <taxon>Spermatophyta</taxon>
        <taxon>Magnoliopsida</taxon>
        <taxon>eudicotyledons</taxon>
        <taxon>Gunneridae</taxon>
        <taxon>Pentapetalae</taxon>
        <taxon>rosids</taxon>
        <taxon>malvids</taxon>
        <taxon>Malvales</taxon>
        <taxon>Malvaceae</taxon>
        <taxon>Malvoideae</taxon>
        <taxon>Gossypium</taxon>
    </lineage>
</organism>
<feature type="repeat" description="PPR" evidence="7">
    <location>
        <begin position="589"/>
        <end position="620"/>
    </location>
</feature>
<keyword evidence="6" id="KW-0677">Repeat</keyword>
<sequence length="1006" mass="112702">MQRRRESTNDLFDRGEPFDAFRRFGSFGSHNGMMSSLFGGKDPFDDPVFSRPFSSIFEPSIFDQSTTSREAPKGNGGKGIVIEELNSDGEEDKEKDEGNTEHDGSGKEPFVEHLDDSDNGKWNLILDECIRPVFLYVIMIDVVYLTDGKILNLNIRNEYDKVKGSKAQAPNFSFQTTRVTYGGVDGTYYTSTRSRKTGTDGVVIEERKEADTTTGQATHRISRGIHDKGHSVTRKLSSDGKVDTTQTLHNLNEGLFPEFEKAWEGNSQGHLTGWSDGFSAPAKAGSGTSEQMGVAVKDSWRLPYREQARNMGNQGANTEARTTSGGRTKKGSNNIPKHGSFLNLVESIHYPATYVFVWDSESKTQKIELMLICANLNQPWNSTLPTLALLQKCRTLTDVNQIHGRLITTGFIRSQVLTTKIVLTFSPSTFTPLVDFARYVFFTYLAFRSPKQDEDPFLWNAVIKSYSHGREAQEAFIILCLMLENGIPFDKFSLSLVLKACSQLGLLKEGMQVHGLLRKLNFGSDLFLQNCLISYYLRCGFIGYARQLFDRMSMRVSVSYNSMIDGYIKRGMVDLAKELFDVMPLENKNLITWNSMISGYTQLKDGMDLALGLFEKMPDRDLISWNSMINGFVKCGNMEDAQILFDKMPRRDVVSWANMINGYAKVGEIDLARSLFNEMSERDIVVCNAMMAGCVQNGYCGEALEIFYHLQRNCSLQPDSATLLIALSAIAQLGHVDKGLALHHYLKQKKFSLGGRLGVALIDMYSKCGSIKNAVLVFEGIKYKTVDHWNAMIGGLAIHGMGELAFKLLMDMEKLCVEPDDITYIGVMNACGHAGLLKEGLICFDIMRRVHKMVPKLQHYGCMVDILGRAGQIDVARKFIEEMPIEANDVIWRSLLSACKNHENIDVGEPAAKHLIRLDSSNSSSYVLLSNMYAGLGMWNAVSSVRLMMKERNLKKIPGCSWIELEGTVHEFFVQDKSHPQVMEIYSLLDSLATSNSEVTPYLHHG</sequence>
<evidence type="ECO:0000313" key="10">
    <source>
        <dbReference type="Proteomes" id="UP000593577"/>
    </source>
</evidence>
<accession>A0A7J8YS23</accession>
<feature type="repeat" description="PPR" evidence="7">
    <location>
        <begin position="621"/>
        <end position="655"/>
    </location>
</feature>
<evidence type="ECO:0008006" key="11">
    <source>
        <dbReference type="Google" id="ProtNLM"/>
    </source>
</evidence>
<dbReference type="Gene3D" id="1.25.40.10">
    <property type="entry name" value="Tetratricopeptide repeat domain"/>
    <property type="match status" value="4"/>
</dbReference>
<evidence type="ECO:0000256" key="6">
    <source>
        <dbReference type="ARBA" id="ARBA00022737"/>
    </source>
</evidence>
<proteinExistence type="inferred from homology"/>
<keyword evidence="10" id="KW-1185">Reference proteome</keyword>
<keyword evidence="5" id="KW-0597">Phosphoprotein</keyword>
<comment type="subcellular location">
    <subcellularLocation>
        <location evidence="1">Cytoplasm</location>
    </subcellularLocation>
</comment>
<dbReference type="Pfam" id="PF10248">
    <property type="entry name" value="Mlf1IP"/>
    <property type="match status" value="1"/>
</dbReference>
<dbReference type="PROSITE" id="PS51375">
    <property type="entry name" value="PPR"/>
    <property type="match status" value="6"/>
</dbReference>
<dbReference type="InterPro" id="IPR002885">
    <property type="entry name" value="PPR_rpt"/>
</dbReference>
<dbReference type="PANTHER" id="PTHR47926:SF456">
    <property type="entry name" value="PENTATRICOPEPTIDE REPEAT-CONTAINING PROTEIN ELI1, CHLOROPLASTIC"/>
    <property type="match status" value="1"/>
</dbReference>
<dbReference type="AlphaFoldDB" id="A0A7J8YS23"/>
<dbReference type="NCBIfam" id="TIGR00756">
    <property type="entry name" value="PPR"/>
    <property type="match status" value="6"/>
</dbReference>
<evidence type="ECO:0000256" key="2">
    <source>
        <dbReference type="ARBA" id="ARBA00006643"/>
    </source>
</evidence>
<evidence type="ECO:0000256" key="1">
    <source>
        <dbReference type="ARBA" id="ARBA00004496"/>
    </source>
</evidence>
<feature type="repeat" description="PPR" evidence="7">
    <location>
        <begin position="556"/>
        <end position="586"/>
    </location>
</feature>
<feature type="repeat" description="PPR" evidence="7">
    <location>
        <begin position="455"/>
        <end position="489"/>
    </location>
</feature>
<name>A0A7J8YS23_GOSAI</name>
<feature type="repeat" description="PPR" evidence="7">
    <location>
        <begin position="683"/>
        <end position="718"/>
    </location>
</feature>
<dbReference type="GO" id="GO:0003729">
    <property type="term" value="F:mRNA binding"/>
    <property type="evidence" value="ECO:0007669"/>
    <property type="project" value="UniProtKB-ARBA"/>
</dbReference>
<feature type="compositionally biased region" description="Acidic residues" evidence="8">
    <location>
        <begin position="85"/>
        <end position="94"/>
    </location>
</feature>
<dbReference type="Pfam" id="PF20431">
    <property type="entry name" value="E_motif"/>
    <property type="match status" value="1"/>
</dbReference>
<feature type="region of interest" description="Disordered" evidence="8">
    <location>
        <begin position="64"/>
        <end position="113"/>
    </location>
</feature>
<evidence type="ECO:0000256" key="3">
    <source>
        <dbReference type="ARBA" id="ARBA00008332"/>
    </source>
</evidence>
<evidence type="ECO:0000256" key="7">
    <source>
        <dbReference type="PROSITE-ProRule" id="PRU00708"/>
    </source>
</evidence>
<evidence type="ECO:0000256" key="4">
    <source>
        <dbReference type="ARBA" id="ARBA00022490"/>
    </source>
</evidence>
<feature type="region of interest" description="Disordered" evidence="8">
    <location>
        <begin position="310"/>
        <end position="333"/>
    </location>
</feature>
<feature type="repeat" description="PPR" evidence="7">
    <location>
        <begin position="785"/>
        <end position="819"/>
    </location>
</feature>
<dbReference type="InterPro" id="IPR046960">
    <property type="entry name" value="PPR_At4g14850-like_plant"/>
</dbReference>
<protein>
    <recommendedName>
        <fullName evidence="11">Pentatricopeptide repeat-containing protein</fullName>
    </recommendedName>
</protein>
<evidence type="ECO:0000256" key="5">
    <source>
        <dbReference type="ARBA" id="ARBA00022553"/>
    </source>
</evidence>
<dbReference type="InterPro" id="IPR011990">
    <property type="entry name" value="TPR-like_helical_dom_sf"/>
</dbReference>
<keyword evidence="4" id="KW-0963">Cytoplasm</keyword>
<comment type="similarity">
    <text evidence="3">Belongs to the MLF family.</text>
</comment>
<dbReference type="Pfam" id="PF13041">
    <property type="entry name" value="PPR_2"/>
    <property type="match status" value="1"/>
</dbReference>
<dbReference type="GO" id="GO:0005737">
    <property type="term" value="C:cytoplasm"/>
    <property type="evidence" value="ECO:0007669"/>
    <property type="project" value="UniProtKB-SubCell"/>
</dbReference>
<dbReference type="PANTHER" id="PTHR47926">
    <property type="entry name" value="PENTATRICOPEPTIDE REPEAT-CONTAINING PROTEIN"/>
    <property type="match status" value="1"/>
</dbReference>